<organism evidence="1 2">
    <name type="scientific">Stentor coeruleus</name>
    <dbReference type="NCBI Taxonomy" id="5963"/>
    <lineage>
        <taxon>Eukaryota</taxon>
        <taxon>Sar</taxon>
        <taxon>Alveolata</taxon>
        <taxon>Ciliophora</taxon>
        <taxon>Postciliodesmatophora</taxon>
        <taxon>Heterotrichea</taxon>
        <taxon>Heterotrichida</taxon>
        <taxon>Stentoridae</taxon>
        <taxon>Stentor</taxon>
    </lineage>
</organism>
<dbReference type="Proteomes" id="UP000187209">
    <property type="component" value="Unassembled WGS sequence"/>
</dbReference>
<evidence type="ECO:0000313" key="1">
    <source>
        <dbReference type="EMBL" id="OMJ74033.1"/>
    </source>
</evidence>
<dbReference type="EMBL" id="MPUH01000779">
    <property type="protein sequence ID" value="OMJ74033.1"/>
    <property type="molecule type" value="Genomic_DNA"/>
</dbReference>
<proteinExistence type="predicted"/>
<protein>
    <submittedName>
        <fullName evidence="1">Uncharacterized protein</fullName>
    </submittedName>
</protein>
<accession>A0A1R2BB55</accession>
<reference evidence="1 2" key="1">
    <citation type="submission" date="2016-11" db="EMBL/GenBank/DDBJ databases">
        <title>The macronuclear genome of Stentor coeruleus: a giant cell with tiny introns.</title>
        <authorList>
            <person name="Slabodnick M."/>
            <person name="Ruby J.G."/>
            <person name="Reiff S.B."/>
            <person name="Swart E.C."/>
            <person name="Gosai S."/>
            <person name="Prabakaran S."/>
            <person name="Witkowska E."/>
            <person name="Larue G.E."/>
            <person name="Fisher S."/>
            <person name="Freeman R.M."/>
            <person name="Gunawardena J."/>
            <person name="Chu W."/>
            <person name="Stover N.A."/>
            <person name="Gregory B.D."/>
            <person name="Nowacki M."/>
            <person name="Derisi J."/>
            <person name="Roy S.W."/>
            <person name="Marshall W.F."/>
            <person name="Sood P."/>
        </authorList>
    </citation>
    <scope>NUCLEOTIDE SEQUENCE [LARGE SCALE GENOMIC DNA]</scope>
    <source>
        <strain evidence="1">WM001</strain>
    </source>
</reference>
<evidence type="ECO:0000313" key="2">
    <source>
        <dbReference type="Proteomes" id="UP000187209"/>
    </source>
</evidence>
<sequence>MSFACKIEGCFTVSLFQCSCPNNMRFCEMHIIQHQRNAKCKAECIEDTLNAIKEKIIEIKSILRSKKKELVKATREMMIEINKSMNIGLQIIRNSKKIIDETIESLDVQKATKALEKLFPKQENKEVALTSIRSFLNVNNFHGNTHLAIFEDKTIKEEKKYFLEAKFKNFENFNDKQQYDIVHIQITSDNNYAFLCDYYIDSIL</sequence>
<comment type="caution">
    <text evidence="1">The sequence shown here is derived from an EMBL/GenBank/DDBJ whole genome shotgun (WGS) entry which is preliminary data.</text>
</comment>
<name>A0A1R2BB55_9CILI</name>
<dbReference type="AlphaFoldDB" id="A0A1R2BB55"/>
<keyword evidence="2" id="KW-1185">Reference proteome</keyword>
<gene>
    <name evidence="1" type="ORF">SteCoe_27151</name>
</gene>